<dbReference type="Proteomes" id="UP001530400">
    <property type="component" value="Unassembled WGS sequence"/>
</dbReference>
<keyword evidence="1" id="KW-0812">Transmembrane</keyword>
<dbReference type="AlphaFoldDB" id="A0ABD3PM17"/>
<keyword evidence="1" id="KW-0472">Membrane</keyword>
<feature type="transmembrane region" description="Helical" evidence="1">
    <location>
        <begin position="263"/>
        <end position="283"/>
    </location>
</feature>
<proteinExistence type="predicted"/>
<feature type="transmembrane region" description="Helical" evidence="1">
    <location>
        <begin position="230"/>
        <end position="257"/>
    </location>
</feature>
<name>A0ABD3PM17_9STRA</name>
<reference evidence="2 3" key="1">
    <citation type="submission" date="2024-10" db="EMBL/GenBank/DDBJ databases">
        <title>Updated reference genomes for cyclostephanoid diatoms.</title>
        <authorList>
            <person name="Roberts W.R."/>
            <person name="Alverson A.J."/>
        </authorList>
    </citation>
    <scope>NUCLEOTIDE SEQUENCE [LARGE SCALE GENOMIC DNA]</scope>
    <source>
        <strain evidence="2 3">AJA010-31</strain>
    </source>
</reference>
<keyword evidence="3" id="KW-1185">Reference proteome</keyword>
<keyword evidence="1" id="KW-1133">Transmembrane helix</keyword>
<protein>
    <submittedName>
        <fullName evidence="2">Uncharacterized protein</fullName>
    </submittedName>
</protein>
<organism evidence="2 3">
    <name type="scientific">Cyclotella atomus</name>
    <dbReference type="NCBI Taxonomy" id="382360"/>
    <lineage>
        <taxon>Eukaryota</taxon>
        <taxon>Sar</taxon>
        <taxon>Stramenopiles</taxon>
        <taxon>Ochrophyta</taxon>
        <taxon>Bacillariophyta</taxon>
        <taxon>Coscinodiscophyceae</taxon>
        <taxon>Thalassiosirophycidae</taxon>
        <taxon>Stephanodiscales</taxon>
        <taxon>Stephanodiscaceae</taxon>
        <taxon>Cyclotella</taxon>
    </lineage>
</organism>
<comment type="caution">
    <text evidence="2">The sequence shown here is derived from an EMBL/GenBank/DDBJ whole genome shotgun (WGS) entry which is preliminary data.</text>
</comment>
<accession>A0ABD3PM17</accession>
<evidence type="ECO:0000313" key="2">
    <source>
        <dbReference type="EMBL" id="KAL3789203.1"/>
    </source>
</evidence>
<dbReference type="EMBL" id="JALLPJ020000532">
    <property type="protein sequence ID" value="KAL3789203.1"/>
    <property type="molecule type" value="Genomic_DNA"/>
</dbReference>
<evidence type="ECO:0000313" key="3">
    <source>
        <dbReference type="Proteomes" id="UP001530400"/>
    </source>
</evidence>
<evidence type="ECO:0000256" key="1">
    <source>
        <dbReference type="SAM" id="Phobius"/>
    </source>
</evidence>
<sequence>MAPNVSSTSMDPLLTTTKVAKAIMAAPTGNGRLVATILSAYDLPDGDVPTSVTLSYQDLGGNIVSTGPPAAKHKDHANSYKFGSANATNNTVVANQLILDAPLPTLFESELTFTLTFADRTKNLVSKCTVKKTLRVNETQWLILNLDAAHPAAPLRSTSSAISNITVDKPTLRLKLRLEGPYRPEISALIKLCDGWFHAVDAVTDTTAGVTQNVVGGITSVPEHVPALKLLLLPGVPLTAVAVVAAPIAIGLLIVVLPFFLPLLLGVLSITGILALLSSGLYLSTREGRTRIQHVAEPSYQTFLMTTTGQRIIYNVGPRPSPQALAHAILPEGMIGKLIVSLTVDFIGSMSYLLPIVGEGFDVAWAPISMVLVGAMYDETSPHLKYVALVEELLPFTDIVPSATLGWMKEFGPGLLEEGKRRLDGGSGGKVNRNRVVVTAARR</sequence>
<gene>
    <name evidence="2" type="ORF">ACHAWO_009542</name>
</gene>